<dbReference type="AlphaFoldDB" id="A0A6J4MLV3"/>
<sequence length="213" mass="23659">MTQPFSETPQCLIRLAQAGDRSVIERLISQFHQSVQLPFTKPKPLSRQVLGMIALAIGTLLLLLTLHGFYSHALALIVLSLLTLKDYWQISQSLTNFWVVECGGEVLGCAKLLRYSTHSEAYLVCVDAASRGQGYGSFLVRGLKEEATLPLYLASQPHRVRFYRRLGFVTVPSDTLPMLIRSRLGVDRYQAYGLVAMMFGQSTTDSNSQTANG</sequence>
<dbReference type="EMBL" id="CADCTY010001132">
    <property type="protein sequence ID" value="CAA9358752.1"/>
    <property type="molecule type" value="Genomic_DNA"/>
</dbReference>
<dbReference type="Pfam" id="PF13508">
    <property type="entry name" value="Acetyltransf_7"/>
    <property type="match status" value="1"/>
</dbReference>
<organism evidence="3">
    <name type="scientific">uncultured Leptolyngbya sp</name>
    <dbReference type="NCBI Taxonomy" id="332963"/>
    <lineage>
        <taxon>Bacteria</taxon>
        <taxon>Bacillati</taxon>
        <taxon>Cyanobacteriota</taxon>
        <taxon>Cyanophyceae</taxon>
        <taxon>Leptolyngbyales</taxon>
        <taxon>Leptolyngbyaceae</taxon>
        <taxon>Leptolyngbya group</taxon>
        <taxon>Leptolyngbya</taxon>
        <taxon>environmental samples</taxon>
    </lineage>
</organism>
<dbReference type="CDD" id="cd04301">
    <property type="entry name" value="NAT_SF"/>
    <property type="match status" value="1"/>
</dbReference>
<gene>
    <name evidence="3" type="ORF">AVDCRST_MAG94-3234</name>
</gene>
<dbReference type="GO" id="GO:0016747">
    <property type="term" value="F:acyltransferase activity, transferring groups other than amino-acyl groups"/>
    <property type="evidence" value="ECO:0007669"/>
    <property type="project" value="InterPro"/>
</dbReference>
<accession>A0A6J4MLV3</accession>
<protein>
    <recommendedName>
        <fullName evidence="2">N-acetyltransferase domain-containing protein</fullName>
    </recommendedName>
</protein>
<evidence type="ECO:0000313" key="3">
    <source>
        <dbReference type="EMBL" id="CAA9358752.1"/>
    </source>
</evidence>
<reference evidence="3" key="1">
    <citation type="submission" date="2020-02" db="EMBL/GenBank/DDBJ databases">
        <authorList>
            <person name="Meier V. D."/>
        </authorList>
    </citation>
    <scope>NUCLEOTIDE SEQUENCE</scope>
    <source>
        <strain evidence="3">AVDCRST_MAG94</strain>
    </source>
</reference>
<evidence type="ECO:0000259" key="2">
    <source>
        <dbReference type="PROSITE" id="PS51186"/>
    </source>
</evidence>
<name>A0A6J4MLV3_9CYAN</name>
<dbReference type="SUPFAM" id="SSF55729">
    <property type="entry name" value="Acyl-CoA N-acyltransferases (Nat)"/>
    <property type="match status" value="1"/>
</dbReference>
<dbReference type="InterPro" id="IPR000182">
    <property type="entry name" value="GNAT_dom"/>
</dbReference>
<dbReference type="Gene3D" id="3.40.630.30">
    <property type="match status" value="1"/>
</dbReference>
<keyword evidence="1" id="KW-0472">Membrane</keyword>
<keyword evidence="1" id="KW-0812">Transmembrane</keyword>
<evidence type="ECO:0000256" key="1">
    <source>
        <dbReference type="SAM" id="Phobius"/>
    </source>
</evidence>
<proteinExistence type="predicted"/>
<feature type="transmembrane region" description="Helical" evidence="1">
    <location>
        <begin position="49"/>
        <end position="82"/>
    </location>
</feature>
<feature type="domain" description="N-acetyltransferase" evidence="2">
    <location>
        <begin position="53"/>
        <end position="187"/>
    </location>
</feature>
<dbReference type="PROSITE" id="PS51186">
    <property type="entry name" value="GNAT"/>
    <property type="match status" value="1"/>
</dbReference>
<keyword evidence="1" id="KW-1133">Transmembrane helix</keyword>
<dbReference type="InterPro" id="IPR016181">
    <property type="entry name" value="Acyl_CoA_acyltransferase"/>
</dbReference>